<protein>
    <submittedName>
        <fullName evidence="1">Uncharacterized protein</fullName>
    </submittedName>
</protein>
<accession>A0A8S5SN78</accession>
<dbReference type="EMBL" id="BK032629">
    <property type="protein sequence ID" value="DAF52135.1"/>
    <property type="molecule type" value="Genomic_DNA"/>
</dbReference>
<proteinExistence type="predicted"/>
<name>A0A8S5SN78_9CAUD</name>
<sequence>MRIKSVRSAAAWLTKFLQKEKMFMYIQTIKVINRLNALIVFDYGSKERNNN</sequence>
<reference evidence="1" key="1">
    <citation type="journal article" date="2021" name="Proc. Natl. Acad. Sci. U.S.A.">
        <title>A Catalog of Tens of Thousands of Viruses from Human Metagenomes Reveals Hidden Associations with Chronic Diseases.</title>
        <authorList>
            <person name="Tisza M.J."/>
            <person name="Buck C.B."/>
        </authorList>
    </citation>
    <scope>NUCLEOTIDE SEQUENCE</scope>
    <source>
        <strain evidence="1">CtPoO4</strain>
    </source>
</reference>
<evidence type="ECO:0000313" key="1">
    <source>
        <dbReference type="EMBL" id="DAF52135.1"/>
    </source>
</evidence>
<organism evidence="1">
    <name type="scientific">Myoviridae sp. ctPoO4</name>
    <dbReference type="NCBI Taxonomy" id="2827685"/>
    <lineage>
        <taxon>Viruses</taxon>
        <taxon>Duplodnaviria</taxon>
        <taxon>Heunggongvirae</taxon>
        <taxon>Uroviricota</taxon>
        <taxon>Caudoviricetes</taxon>
    </lineage>
</organism>